<protein>
    <submittedName>
        <fullName evidence="1">RCG32019</fullName>
    </submittedName>
</protein>
<evidence type="ECO:0000313" key="2">
    <source>
        <dbReference type="Proteomes" id="UP000234681"/>
    </source>
</evidence>
<dbReference type="Proteomes" id="UP000234681">
    <property type="component" value="Chromosome 5"/>
</dbReference>
<proteinExistence type="predicted"/>
<organism evidence="1 2">
    <name type="scientific">Rattus norvegicus</name>
    <name type="common">Rat</name>
    <dbReference type="NCBI Taxonomy" id="10116"/>
    <lineage>
        <taxon>Eukaryota</taxon>
        <taxon>Metazoa</taxon>
        <taxon>Chordata</taxon>
        <taxon>Craniata</taxon>
        <taxon>Vertebrata</taxon>
        <taxon>Euteleostomi</taxon>
        <taxon>Mammalia</taxon>
        <taxon>Eutheria</taxon>
        <taxon>Euarchontoglires</taxon>
        <taxon>Glires</taxon>
        <taxon>Rodentia</taxon>
        <taxon>Myomorpha</taxon>
        <taxon>Muroidea</taxon>
        <taxon>Muridae</taxon>
        <taxon>Murinae</taxon>
        <taxon>Rattus</taxon>
    </lineage>
</organism>
<accession>A6KDR9</accession>
<dbReference type="AlphaFoldDB" id="A6KDR9"/>
<evidence type="ECO:0000313" key="1">
    <source>
        <dbReference type="EMBL" id="EDL91686.1"/>
    </source>
</evidence>
<reference evidence="1 2" key="1">
    <citation type="submission" date="2005-09" db="EMBL/GenBank/DDBJ databases">
        <authorList>
            <person name="Mural R.J."/>
            <person name="Li P.W."/>
            <person name="Adams M.D."/>
            <person name="Amanatides P.G."/>
            <person name="Baden-Tillson H."/>
            <person name="Barnstead M."/>
            <person name="Chin S.H."/>
            <person name="Dew I."/>
            <person name="Evans C.A."/>
            <person name="Ferriera S."/>
            <person name="Flanigan M."/>
            <person name="Fosler C."/>
            <person name="Glodek A."/>
            <person name="Gu Z."/>
            <person name="Holt R.A."/>
            <person name="Jennings D."/>
            <person name="Kraft C.L."/>
            <person name="Lu F."/>
            <person name="Nguyen T."/>
            <person name="Nusskern D.R."/>
            <person name="Pfannkoch C.M."/>
            <person name="Sitter C."/>
            <person name="Sutton G.G."/>
            <person name="Venter J.C."/>
            <person name="Wang Z."/>
            <person name="Woodage T."/>
            <person name="Zheng X.H."/>
            <person name="Zhong F."/>
        </authorList>
    </citation>
    <scope>NUCLEOTIDE SEQUENCE [LARGE SCALE GENOMIC DNA]</scope>
    <source>
        <strain>BN</strain>
        <strain evidence="2">Sprague-Dawley</strain>
    </source>
</reference>
<sequence>MCKQDLSSMKHHEAKVASVKLIRNLL</sequence>
<dbReference type="EMBL" id="CH474039">
    <property type="protein sequence ID" value="EDL91686.1"/>
    <property type="molecule type" value="Genomic_DNA"/>
</dbReference>
<gene>
    <name evidence="1" type="ORF">rCG_32019</name>
</gene>
<name>A6KDR9_RAT</name>